<feature type="transmembrane region" description="Helical" evidence="1">
    <location>
        <begin position="212"/>
        <end position="231"/>
    </location>
</feature>
<organism evidence="2 3">
    <name type="scientific">Armatimonas rosea</name>
    <dbReference type="NCBI Taxonomy" id="685828"/>
    <lineage>
        <taxon>Bacteria</taxon>
        <taxon>Bacillati</taxon>
        <taxon>Armatimonadota</taxon>
        <taxon>Armatimonadia</taxon>
        <taxon>Armatimonadales</taxon>
        <taxon>Armatimonadaceae</taxon>
        <taxon>Armatimonas</taxon>
    </lineage>
</organism>
<reference evidence="2 3" key="1">
    <citation type="submission" date="2020-08" db="EMBL/GenBank/DDBJ databases">
        <title>Genomic Encyclopedia of Type Strains, Phase IV (KMG-IV): sequencing the most valuable type-strain genomes for metagenomic binning, comparative biology and taxonomic classification.</title>
        <authorList>
            <person name="Goeker M."/>
        </authorList>
    </citation>
    <scope>NUCLEOTIDE SEQUENCE [LARGE SCALE GENOMIC DNA]</scope>
    <source>
        <strain evidence="2 3">DSM 23562</strain>
    </source>
</reference>
<protein>
    <submittedName>
        <fullName evidence="2">Uncharacterized protein</fullName>
    </submittedName>
</protein>
<dbReference type="EMBL" id="JACHGW010000001">
    <property type="protein sequence ID" value="MBB6048988.1"/>
    <property type="molecule type" value="Genomic_DNA"/>
</dbReference>
<gene>
    <name evidence="2" type="ORF">HNQ39_000750</name>
</gene>
<proteinExistence type="predicted"/>
<accession>A0A7W9SNA0</accession>
<feature type="transmembrane region" description="Helical" evidence="1">
    <location>
        <begin position="383"/>
        <end position="401"/>
    </location>
</feature>
<evidence type="ECO:0000313" key="2">
    <source>
        <dbReference type="EMBL" id="MBB6048988.1"/>
    </source>
</evidence>
<feature type="transmembrane region" description="Helical" evidence="1">
    <location>
        <begin position="238"/>
        <end position="256"/>
    </location>
</feature>
<feature type="transmembrane region" description="Helical" evidence="1">
    <location>
        <begin position="287"/>
        <end position="306"/>
    </location>
</feature>
<keyword evidence="1" id="KW-0812">Transmembrane</keyword>
<keyword evidence="1" id="KW-1133">Transmembrane helix</keyword>
<feature type="transmembrane region" description="Helical" evidence="1">
    <location>
        <begin position="262"/>
        <end position="280"/>
    </location>
</feature>
<comment type="caution">
    <text evidence="2">The sequence shown here is derived from an EMBL/GenBank/DDBJ whole genome shotgun (WGS) entry which is preliminary data.</text>
</comment>
<sequence>MKKILGWLMLVATLVFGYTRSLPPKVTPLPPAKTSVVYVGNLYIKDWQGRFYSEGLRKGARALYPSKAGRVGEKWGLLEVLATGSRSPLPPDAPRIPLERLYTSPPGPQLKDRIAALPAGERLLVVGLMTEGDHGAVIGDGWKFREVVLLGKDVPEGLLTSPSVRFRPGLIAATDIAATALGEPFGAGRPAVLLPGKSLNLERQRELWKQQGASGLVVVPWLLTPLLLLAAWKKWERLGRLVLAMPLAMLLTPLLGAPLYPFIGLELIVLFLATVALAVWKLTVKKIAFVIALVLWAGATLGVPLLEYNSFSYSLAEAARFYGIGNEGAGLLMGCALAAGFELPALLAVALAIGLPTLGANNGCFLAALAAVVLAAPTRKTRLGVAVLALLLVGGVVRWEASRAPQVRSHLGQAVTKGGGGLAELAVRKLAMSGYLLVRSPWMLLLISTGGLAWRKKKKNELLVALLALALNDSGVLAAATLLLPVVADQKTDTPPE</sequence>
<feature type="transmembrane region" description="Helical" evidence="1">
    <location>
        <begin position="462"/>
        <end position="488"/>
    </location>
</feature>
<keyword evidence="1" id="KW-0472">Membrane</keyword>
<dbReference type="Proteomes" id="UP000520814">
    <property type="component" value="Unassembled WGS sequence"/>
</dbReference>
<evidence type="ECO:0000256" key="1">
    <source>
        <dbReference type="SAM" id="Phobius"/>
    </source>
</evidence>
<dbReference type="RefSeq" id="WP_184192608.1">
    <property type="nucleotide sequence ID" value="NZ_JACHGW010000001.1"/>
</dbReference>
<evidence type="ECO:0000313" key="3">
    <source>
        <dbReference type="Proteomes" id="UP000520814"/>
    </source>
</evidence>
<feature type="transmembrane region" description="Helical" evidence="1">
    <location>
        <begin position="346"/>
        <end position="376"/>
    </location>
</feature>
<keyword evidence="3" id="KW-1185">Reference proteome</keyword>
<dbReference type="AlphaFoldDB" id="A0A7W9SNA0"/>
<name>A0A7W9SNA0_ARMRO</name>